<feature type="domain" description="RNase H type-1" evidence="11">
    <location>
        <begin position="1"/>
        <end position="100"/>
    </location>
</feature>
<dbReference type="PROSITE" id="PS50994">
    <property type="entry name" value="INTEGRASE"/>
    <property type="match status" value="1"/>
</dbReference>
<dbReference type="Gene3D" id="3.30.420.10">
    <property type="entry name" value="Ribonuclease H-like superfamily/Ribonuclease H"/>
    <property type="match status" value="2"/>
</dbReference>
<reference evidence="13 14" key="1">
    <citation type="submission" date="2014-04" db="EMBL/GenBank/DDBJ databases">
        <title>Genome evolution of avian class.</title>
        <authorList>
            <person name="Zhang G."/>
            <person name="Li C."/>
        </authorList>
    </citation>
    <scope>NUCLEOTIDE SEQUENCE [LARGE SCALE GENOMIC DNA]</scope>
    <source>
        <strain evidence="13">BGI_N302</strain>
    </source>
</reference>
<dbReference type="InterPro" id="IPR012337">
    <property type="entry name" value="RNaseH-like_sf"/>
</dbReference>
<evidence type="ECO:0000256" key="4">
    <source>
        <dbReference type="ARBA" id="ARBA00022722"/>
    </source>
</evidence>
<keyword evidence="6" id="KW-0255">Endonuclease</keyword>
<dbReference type="GO" id="GO:0015074">
    <property type="term" value="P:DNA integration"/>
    <property type="evidence" value="ECO:0007669"/>
    <property type="project" value="InterPro"/>
</dbReference>
<keyword evidence="4" id="KW-0540">Nuclease</keyword>
<evidence type="ECO:0000256" key="1">
    <source>
        <dbReference type="ARBA" id="ARBA00012493"/>
    </source>
</evidence>
<keyword evidence="9" id="KW-0862">Zinc</keyword>
<evidence type="ECO:0000256" key="9">
    <source>
        <dbReference type="PROSITE-ProRule" id="PRU00450"/>
    </source>
</evidence>
<dbReference type="GO" id="GO:0008270">
    <property type="term" value="F:zinc ion binding"/>
    <property type="evidence" value="ECO:0007669"/>
    <property type="project" value="UniProtKB-KW"/>
</dbReference>
<dbReference type="AlphaFoldDB" id="A0A091EG39"/>
<keyword evidence="14" id="KW-1185">Reference proteome</keyword>
<dbReference type="GO" id="GO:0035613">
    <property type="term" value="F:RNA stem-loop binding"/>
    <property type="evidence" value="ECO:0007669"/>
    <property type="project" value="TreeGrafter"/>
</dbReference>
<feature type="non-terminal residue" evidence="13">
    <location>
        <position position="1"/>
    </location>
</feature>
<sequence length="276" mass="30636">GSPQVAELATVVRAVKKFKEPFNLVTDSAYVAGVTVRAENALLKEISNKKIFGLLTKLICLISHREQPFYVMHVRLHTSLPGPIAEGNRRADALAMPVWHVNLPDTFHQAKLSHEKFHQNVPTLVWMFHLTHDQAKAVVVTCPGCQRHQLPSLGSGVNPRGRNSCEVWQTSVTHFPAFGQLKYLHMSVDTSSRAAFASAHASEKAADVEQHLVQAFATLGVPQKTKTDNGPAYMSAQLQRFLQSWGIEHTTRIPHLPTGQVIVERTHSLKGLLEQK</sequence>
<dbReference type="EC" id="2.7.7.49" evidence="1"/>
<dbReference type="PROSITE" id="PS50879">
    <property type="entry name" value="RNASE_H_1"/>
    <property type="match status" value="1"/>
</dbReference>
<feature type="non-terminal residue" evidence="13">
    <location>
        <position position="276"/>
    </location>
</feature>
<evidence type="ECO:0000256" key="7">
    <source>
        <dbReference type="ARBA" id="ARBA00022801"/>
    </source>
</evidence>
<dbReference type="GO" id="GO:0004523">
    <property type="term" value="F:RNA-DNA hybrid ribonuclease activity"/>
    <property type="evidence" value="ECO:0007669"/>
    <property type="project" value="InterPro"/>
</dbReference>
<evidence type="ECO:0000313" key="14">
    <source>
        <dbReference type="Proteomes" id="UP000052976"/>
    </source>
</evidence>
<dbReference type="InterPro" id="IPR036397">
    <property type="entry name" value="RNaseH_sf"/>
</dbReference>
<evidence type="ECO:0000256" key="5">
    <source>
        <dbReference type="ARBA" id="ARBA00022723"/>
    </source>
</evidence>
<evidence type="ECO:0000259" key="11">
    <source>
        <dbReference type="PROSITE" id="PS50879"/>
    </source>
</evidence>
<feature type="domain" description="Integrase-type" evidence="10">
    <location>
        <begin position="105"/>
        <end position="146"/>
    </location>
</feature>
<dbReference type="InterPro" id="IPR017856">
    <property type="entry name" value="Integrase-like_N"/>
</dbReference>
<feature type="domain" description="Integrase catalytic" evidence="12">
    <location>
        <begin position="155"/>
        <end position="276"/>
    </location>
</feature>
<evidence type="ECO:0000259" key="10">
    <source>
        <dbReference type="PROSITE" id="PS50876"/>
    </source>
</evidence>
<dbReference type="SUPFAM" id="SSF46919">
    <property type="entry name" value="N-terminal Zn binding domain of HIV integrase"/>
    <property type="match status" value="1"/>
</dbReference>
<dbReference type="Pfam" id="PF02022">
    <property type="entry name" value="Integrase_Zn"/>
    <property type="match status" value="1"/>
</dbReference>
<dbReference type="PROSITE" id="PS50876">
    <property type="entry name" value="ZF_INTEGRASE"/>
    <property type="match status" value="1"/>
</dbReference>
<dbReference type="STRING" id="85066.A0A091EG39"/>
<dbReference type="GO" id="GO:0003964">
    <property type="term" value="F:RNA-directed DNA polymerase activity"/>
    <property type="evidence" value="ECO:0007669"/>
    <property type="project" value="UniProtKB-KW"/>
</dbReference>
<keyword evidence="5" id="KW-0479">Metal-binding</keyword>
<accession>A0A091EG39</accession>
<evidence type="ECO:0000313" key="13">
    <source>
        <dbReference type="EMBL" id="KFO56943.1"/>
    </source>
</evidence>
<dbReference type="Proteomes" id="UP000052976">
    <property type="component" value="Unassembled WGS sequence"/>
</dbReference>
<organism evidence="13 14">
    <name type="scientific">Corvus brachyrhynchos</name>
    <name type="common">American crow</name>
    <dbReference type="NCBI Taxonomy" id="85066"/>
    <lineage>
        <taxon>Eukaryota</taxon>
        <taxon>Metazoa</taxon>
        <taxon>Chordata</taxon>
        <taxon>Craniata</taxon>
        <taxon>Vertebrata</taxon>
        <taxon>Euteleostomi</taxon>
        <taxon>Archelosauria</taxon>
        <taxon>Archosauria</taxon>
        <taxon>Dinosauria</taxon>
        <taxon>Saurischia</taxon>
        <taxon>Theropoda</taxon>
        <taxon>Coelurosauria</taxon>
        <taxon>Aves</taxon>
        <taxon>Neognathae</taxon>
        <taxon>Neoaves</taxon>
        <taxon>Telluraves</taxon>
        <taxon>Australaves</taxon>
        <taxon>Passeriformes</taxon>
        <taxon>Corvoidea</taxon>
        <taxon>Corvidae</taxon>
        <taxon>Corvus</taxon>
    </lineage>
</organism>
<gene>
    <name evidence="13" type="ORF">N302_12203</name>
</gene>
<keyword evidence="2" id="KW-0808">Transferase</keyword>
<dbReference type="Pfam" id="PF00665">
    <property type="entry name" value="rve"/>
    <property type="match status" value="1"/>
</dbReference>
<dbReference type="Pfam" id="PF00075">
    <property type="entry name" value="RNase_H"/>
    <property type="match status" value="1"/>
</dbReference>
<keyword evidence="3" id="KW-0548">Nucleotidyltransferase</keyword>
<dbReference type="PANTHER" id="PTHR41694">
    <property type="entry name" value="ENDOGENOUS RETROVIRUS GROUP K MEMBER POL PROTEIN"/>
    <property type="match status" value="1"/>
</dbReference>
<evidence type="ECO:0000256" key="6">
    <source>
        <dbReference type="ARBA" id="ARBA00022759"/>
    </source>
</evidence>
<evidence type="ECO:0000256" key="3">
    <source>
        <dbReference type="ARBA" id="ARBA00022695"/>
    </source>
</evidence>
<dbReference type="InterPro" id="IPR002156">
    <property type="entry name" value="RNaseH_domain"/>
</dbReference>
<keyword evidence="9" id="KW-0863">Zinc-finger</keyword>
<evidence type="ECO:0000256" key="8">
    <source>
        <dbReference type="ARBA" id="ARBA00022918"/>
    </source>
</evidence>
<dbReference type="SUPFAM" id="SSF53098">
    <property type="entry name" value="Ribonuclease H-like"/>
    <property type="match status" value="2"/>
</dbReference>
<keyword evidence="7" id="KW-0378">Hydrolase</keyword>
<dbReference type="Gene3D" id="1.10.10.200">
    <property type="match status" value="1"/>
</dbReference>
<dbReference type="InterPro" id="IPR001584">
    <property type="entry name" value="Integrase_cat-core"/>
</dbReference>
<evidence type="ECO:0000256" key="2">
    <source>
        <dbReference type="ARBA" id="ARBA00022679"/>
    </source>
</evidence>
<proteinExistence type="predicted"/>
<keyword evidence="8" id="KW-0695">RNA-directed DNA polymerase</keyword>
<dbReference type="EMBL" id="KK718466">
    <property type="protein sequence ID" value="KFO56943.1"/>
    <property type="molecule type" value="Genomic_DNA"/>
</dbReference>
<dbReference type="PANTHER" id="PTHR41694:SF3">
    <property type="entry name" value="RNA-DIRECTED DNA POLYMERASE-RELATED"/>
    <property type="match status" value="1"/>
</dbReference>
<protein>
    <recommendedName>
        <fullName evidence="1">RNA-directed DNA polymerase</fullName>
        <ecNumber evidence="1">2.7.7.49</ecNumber>
    </recommendedName>
</protein>
<name>A0A091EG39_CORBR</name>
<evidence type="ECO:0000259" key="12">
    <source>
        <dbReference type="PROSITE" id="PS50994"/>
    </source>
</evidence>
<dbReference type="InterPro" id="IPR003308">
    <property type="entry name" value="Integrase_Zn-bd_dom_N"/>
</dbReference>